<proteinExistence type="predicted"/>
<dbReference type="GO" id="GO:0004672">
    <property type="term" value="F:protein kinase activity"/>
    <property type="evidence" value="ECO:0007669"/>
    <property type="project" value="InterPro"/>
</dbReference>
<feature type="region of interest" description="Disordered" evidence="1">
    <location>
        <begin position="117"/>
        <end position="170"/>
    </location>
</feature>
<feature type="compositionally biased region" description="Polar residues" evidence="1">
    <location>
        <begin position="903"/>
        <end position="917"/>
    </location>
</feature>
<evidence type="ECO:0000313" key="4">
    <source>
        <dbReference type="Proteomes" id="UP001152320"/>
    </source>
</evidence>
<dbReference type="Pfam" id="PF00069">
    <property type="entry name" value="Pkinase"/>
    <property type="match status" value="1"/>
</dbReference>
<organism evidence="3 4">
    <name type="scientific">Holothuria leucospilota</name>
    <name type="common">Black long sea cucumber</name>
    <name type="synonym">Mertensiothuria leucospilota</name>
    <dbReference type="NCBI Taxonomy" id="206669"/>
    <lineage>
        <taxon>Eukaryota</taxon>
        <taxon>Metazoa</taxon>
        <taxon>Echinodermata</taxon>
        <taxon>Eleutherozoa</taxon>
        <taxon>Echinozoa</taxon>
        <taxon>Holothuroidea</taxon>
        <taxon>Aspidochirotacea</taxon>
        <taxon>Aspidochirotida</taxon>
        <taxon>Holothuriidae</taxon>
        <taxon>Holothuria</taxon>
    </lineage>
</organism>
<protein>
    <submittedName>
        <fullName evidence="3">Ribosomal protein S6 kinase delta-1</fullName>
    </submittedName>
</protein>
<evidence type="ECO:0000259" key="2">
    <source>
        <dbReference type="PROSITE" id="PS50011"/>
    </source>
</evidence>
<dbReference type="InterPro" id="IPR011009">
    <property type="entry name" value="Kinase-like_dom_sf"/>
</dbReference>
<feature type="compositionally biased region" description="Polar residues" evidence="1">
    <location>
        <begin position="63"/>
        <end position="73"/>
    </location>
</feature>
<dbReference type="Gene3D" id="1.20.58.80">
    <property type="entry name" value="Phosphotransferase system, lactose/cellobiose-type IIA subunit"/>
    <property type="match status" value="1"/>
</dbReference>
<feature type="compositionally biased region" description="Acidic residues" evidence="1">
    <location>
        <begin position="36"/>
        <end position="47"/>
    </location>
</feature>
<feature type="compositionally biased region" description="Low complexity" evidence="1">
    <location>
        <begin position="126"/>
        <end position="139"/>
    </location>
</feature>
<dbReference type="PROSITE" id="PS50011">
    <property type="entry name" value="PROTEIN_KINASE_DOM"/>
    <property type="match status" value="1"/>
</dbReference>
<dbReference type="Pfam" id="PF04212">
    <property type="entry name" value="MIT"/>
    <property type="match status" value="1"/>
</dbReference>
<keyword evidence="3" id="KW-0808">Transferase</keyword>
<dbReference type="CDD" id="cd02677">
    <property type="entry name" value="MIT_SNX15"/>
    <property type="match status" value="1"/>
</dbReference>
<evidence type="ECO:0000256" key="1">
    <source>
        <dbReference type="SAM" id="MobiDB-lite"/>
    </source>
</evidence>
<keyword evidence="3" id="KW-0418">Kinase</keyword>
<dbReference type="SMART" id="SM00220">
    <property type="entry name" value="S_TKc"/>
    <property type="match status" value="1"/>
</dbReference>
<gene>
    <name evidence="3" type="ORF">HOLleu_08305</name>
</gene>
<feature type="region of interest" description="Disordered" evidence="1">
    <location>
        <begin position="1"/>
        <end position="95"/>
    </location>
</feature>
<dbReference type="Proteomes" id="UP001152320">
    <property type="component" value="Chromosome 3"/>
</dbReference>
<sequence length="1172" mass="127463">MSSIEAESSTSSVTDGKVDDGTPTLGGVWLHRQVEDEMEESPEEEGGEGYVYDGSDDDRTTFSEDSLPTTPLSQLEDLSVFDPLAGDTEIGGGNHPTLHTSNSWLFQAMDLCADLKGDSPDTSHQSSLANSSTDLSSDSGITLQLPQVPDSSPLGDPFSAPPGEPAVLPVSQDLGFFKSSNQDVSRDKRSSMAHAYLRCIRAQEAAERDAQMGGNAGIIDSREESPNPSPQHTENRSRTISGDSISKLVVNGEDDYLFKAARAIGLALQNEASGYYQAAFDSYKAGVSILLNGVTGETNKMRREAVRKKTAQYLMRAEDVYNNYLSDMDNSKRWESETLEVENDPSSEHLRGSVEELKNFKVLGVVDKVMLVLDMTNYQTYVVKVLNKCAVLDEKVRTCVPSYCPHMVRLCRFIESNSSIFLVLEYASGGKLWEYVSCYLNQEEVDARKASPTGVKVVGTRSQSPPHSPRTKSILSSGDDAIDNRTVGENGKHYGPSSGEVDDKHVSHPDQLEKEKLNVDGHLPTELDGTLTISSDTAQDAGLPINVKPREGNDINWISSSPASSGKPSDGGSTPVRMTLEDLDKLGVLGVGDVGGNSGDFDIVDEGVSLNDLVEQSSGYFNSENPGNKAVESTAESKVPPPISLFSIDSVESPPETGSAGIDDRPVFGYPVSNNGEMEIVNEDVLTSPQEAKRIISDALEVIDMVNEISQEDSVPSYEPHGEEKGQTDIVDTSGFSEEVFEGYCEIPKPGDAGVESFKQTDAMFLGDTLYDNRSVAESGKQQVIGEIGLTDQSIETKQSSESKKRSSTWDEFFKLNEYEDSDGVGPNLMHVKEDGSISKESNSSVNKVVDINQDGFNVCVNPFEYNSNRVSGGSEVINTLVTVDDPTKPRRTSVEVMKEWPSSGTNSSHSTPQHQNGKGKEGDRTRVHNQKDSVKIVNPEETGNNDKVSSDQTEVVNESEIPSVLKTANEQNSTGTLTNRSTRLPSLSKLFSQLDDIRKGQGKVFLPESCVCIWAAEIVVAVSSLHAYGIICRDLNPANILLAQGGHIRLTYFSHWKCIKPVLSSFAVEHFYVAPEVLGLQPLTPACDWWSCGVLLFELLTGQALYTCHPCGISTHTELSIPDHVSSEGRSLLKQLIQPVPHERLGAGRTGVDEIKSHPFFANVDWKTVRG</sequence>
<dbReference type="SMART" id="SM00745">
    <property type="entry name" value="MIT"/>
    <property type="match status" value="1"/>
</dbReference>
<reference evidence="3" key="1">
    <citation type="submission" date="2021-10" db="EMBL/GenBank/DDBJ databases">
        <title>Tropical sea cucumber genome reveals ecological adaptation and Cuvierian tubules defense mechanism.</title>
        <authorList>
            <person name="Chen T."/>
        </authorList>
    </citation>
    <scope>NUCLEOTIDE SEQUENCE</scope>
    <source>
        <strain evidence="3">Nanhai2018</strain>
        <tissue evidence="3">Muscle</tissue>
    </source>
</reference>
<feature type="region of interest" description="Disordered" evidence="1">
    <location>
        <begin position="216"/>
        <end position="240"/>
    </location>
</feature>
<feature type="compositionally biased region" description="Polar residues" evidence="1">
    <location>
        <begin position="942"/>
        <end position="957"/>
    </location>
</feature>
<feature type="compositionally biased region" description="Low complexity" evidence="1">
    <location>
        <begin position="1"/>
        <end position="12"/>
    </location>
</feature>
<feature type="compositionally biased region" description="Low complexity" evidence="1">
    <location>
        <begin position="559"/>
        <end position="573"/>
    </location>
</feature>
<dbReference type="InterPro" id="IPR051866">
    <property type="entry name" value="Intracell_Sig-Traffick_Protein"/>
</dbReference>
<dbReference type="EMBL" id="JAIZAY010000003">
    <property type="protein sequence ID" value="KAJ8045317.1"/>
    <property type="molecule type" value="Genomic_DNA"/>
</dbReference>
<dbReference type="Gene3D" id="1.10.510.10">
    <property type="entry name" value="Transferase(Phosphotransferase) domain 1"/>
    <property type="match status" value="2"/>
</dbReference>
<dbReference type="InterPro" id="IPR007330">
    <property type="entry name" value="MIT_dom"/>
</dbReference>
<feature type="compositionally biased region" description="Polar residues" evidence="1">
    <location>
        <begin position="967"/>
        <end position="982"/>
    </location>
</feature>
<feature type="compositionally biased region" description="Basic and acidic residues" evidence="1">
    <location>
        <begin position="886"/>
        <end position="899"/>
    </location>
</feature>
<dbReference type="AlphaFoldDB" id="A0A9Q1CHA3"/>
<dbReference type="OrthoDB" id="1278353at2759"/>
<feature type="compositionally biased region" description="Polar residues" evidence="1">
    <location>
        <begin position="460"/>
        <end position="476"/>
    </location>
</feature>
<name>A0A9Q1CHA3_HOLLE</name>
<feature type="region of interest" description="Disordered" evidence="1">
    <location>
        <begin position="544"/>
        <end position="576"/>
    </location>
</feature>
<dbReference type="SUPFAM" id="SSF116846">
    <property type="entry name" value="MIT domain"/>
    <property type="match status" value="1"/>
</dbReference>
<dbReference type="SUPFAM" id="SSF56112">
    <property type="entry name" value="Protein kinase-like (PK-like)"/>
    <property type="match status" value="1"/>
</dbReference>
<evidence type="ECO:0000313" key="3">
    <source>
        <dbReference type="EMBL" id="KAJ8045317.1"/>
    </source>
</evidence>
<dbReference type="InterPro" id="IPR000719">
    <property type="entry name" value="Prot_kinase_dom"/>
</dbReference>
<dbReference type="InterPro" id="IPR036181">
    <property type="entry name" value="MIT_dom_sf"/>
</dbReference>
<accession>A0A9Q1CHA3</accession>
<keyword evidence="4" id="KW-1185">Reference proteome</keyword>
<dbReference type="PANTHER" id="PTHR15508">
    <property type="entry name" value="RIBOSOMAL PROTEIN S6 KINASE"/>
    <property type="match status" value="1"/>
</dbReference>
<feature type="compositionally biased region" description="Basic and acidic residues" evidence="1">
    <location>
        <begin position="919"/>
        <end position="935"/>
    </location>
</feature>
<feature type="region of interest" description="Disordered" evidence="1">
    <location>
        <begin position="450"/>
        <end position="508"/>
    </location>
</feature>
<feature type="region of interest" description="Disordered" evidence="1">
    <location>
        <begin position="619"/>
        <end position="638"/>
    </location>
</feature>
<dbReference type="GO" id="GO:0005524">
    <property type="term" value="F:ATP binding"/>
    <property type="evidence" value="ECO:0007669"/>
    <property type="project" value="InterPro"/>
</dbReference>
<feature type="region of interest" description="Disordered" evidence="1">
    <location>
        <begin position="882"/>
        <end position="982"/>
    </location>
</feature>
<comment type="caution">
    <text evidence="3">The sequence shown here is derived from an EMBL/GenBank/DDBJ whole genome shotgun (WGS) entry which is preliminary data.</text>
</comment>
<dbReference type="PANTHER" id="PTHR15508:SF8">
    <property type="entry name" value="LD24550P"/>
    <property type="match status" value="1"/>
</dbReference>
<feature type="domain" description="Protein kinase" evidence="2">
    <location>
        <begin position="911"/>
        <end position="1162"/>
    </location>
</feature>